<dbReference type="SMART" id="SM00046">
    <property type="entry name" value="DAGKc"/>
    <property type="match status" value="1"/>
</dbReference>
<evidence type="ECO:0000256" key="13">
    <source>
        <dbReference type="ARBA" id="ARBA00022777"/>
    </source>
</evidence>
<dbReference type="STRING" id="623744.A0A553Q141"/>
<dbReference type="UniPathway" id="UPA00230"/>
<accession>A0A553Q141</accession>
<dbReference type="FunFam" id="3.40.50.10330:FF:000001">
    <property type="entry name" value="Diacylglycerol kinase"/>
    <property type="match status" value="1"/>
</dbReference>
<dbReference type="InterPro" id="IPR046349">
    <property type="entry name" value="C1-like_sf"/>
</dbReference>
<dbReference type="InterPro" id="IPR011993">
    <property type="entry name" value="PH-like_dom_sf"/>
</dbReference>
<dbReference type="Pfam" id="PF00781">
    <property type="entry name" value="DAGK_cat"/>
    <property type="match status" value="1"/>
</dbReference>
<dbReference type="EC" id="2.7.1.107" evidence="21"/>
<dbReference type="InterPro" id="IPR037607">
    <property type="entry name" value="DGK"/>
</dbReference>
<feature type="domain" description="PH" evidence="23">
    <location>
        <begin position="46"/>
        <end position="138"/>
    </location>
</feature>
<dbReference type="OrthoDB" id="196165at2759"/>
<dbReference type="SMART" id="SM00045">
    <property type="entry name" value="DAGKa"/>
    <property type="match status" value="1"/>
</dbReference>
<dbReference type="Gene3D" id="3.30.60.20">
    <property type="match status" value="2"/>
</dbReference>
<evidence type="ECO:0000256" key="9">
    <source>
        <dbReference type="ARBA" id="ARBA00022723"/>
    </source>
</evidence>
<dbReference type="Gene3D" id="2.60.200.40">
    <property type="match status" value="1"/>
</dbReference>
<evidence type="ECO:0000256" key="1">
    <source>
        <dbReference type="ARBA" id="ARBA00004236"/>
    </source>
</evidence>
<evidence type="ECO:0000256" key="14">
    <source>
        <dbReference type="ARBA" id="ARBA00022833"/>
    </source>
</evidence>
<comment type="catalytic activity">
    <reaction evidence="18">
        <text>1,2-di-(9Z-octadecenoyl)-sn-glycerol + ATP = 1,2-di-(9Z-octadecenoyl)-sn-glycero-3-phosphate + ADP + H(+)</text>
        <dbReference type="Rhea" id="RHEA:40327"/>
        <dbReference type="ChEBI" id="CHEBI:15378"/>
        <dbReference type="ChEBI" id="CHEBI:30616"/>
        <dbReference type="ChEBI" id="CHEBI:52333"/>
        <dbReference type="ChEBI" id="CHEBI:74546"/>
        <dbReference type="ChEBI" id="CHEBI:456216"/>
    </reaction>
    <physiologicalReaction direction="left-to-right" evidence="18">
        <dbReference type="Rhea" id="RHEA:40328"/>
    </physiologicalReaction>
</comment>
<dbReference type="GO" id="GO:0005524">
    <property type="term" value="F:ATP binding"/>
    <property type="evidence" value="ECO:0007669"/>
    <property type="project" value="UniProtKB-KW"/>
</dbReference>
<comment type="catalytic activity">
    <reaction evidence="19">
        <text>a 1,2-diacyl-sn-glycerol + ATP = a 1,2-diacyl-sn-glycero-3-phosphate + ADP + H(+)</text>
        <dbReference type="Rhea" id="RHEA:10272"/>
        <dbReference type="ChEBI" id="CHEBI:15378"/>
        <dbReference type="ChEBI" id="CHEBI:17815"/>
        <dbReference type="ChEBI" id="CHEBI:30616"/>
        <dbReference type="ChEBI" id="CHEBI:58608"/>
        <dbReference type="ChEBI" id="CHEBI:456216"/>
        <dbReference type="EC" id="2.7.1.107"/>
    </reaction>
    <physiologicalReaction direction="left-to-right" evidence="19">
        <dbReference type="Rhea" id="RHEA:10273"/>
    </physiologicalReaction>
</comment>
<evidence type="ECO:0000256" key="17">
    <source>
        <dbReference type="ARBA" id="ARBA00023136"/>
    </source>
</evidence>
<evidence type="ECO:0000256" key="11">
    <source>
        <dbReference type="ARBA" id="ARBA00022741"/>
    </source>
</evidence>
<dbReference type="GO" id="GO:0007200">
    <property type="term" value="P:phospholipase C-activating G protein-coupled receptor signaling pathway"/>
    <property type="evidence" value="ECO:0007669"/>
    <property type="project" value="InterPro"/>
</dbReference>
<comment type="caution">
    <text evidence="27">The sequence shown here is derived from an EMBL/GenBank/DDBJ whole genome shotgun (WGS) entry which is preliminary data.</text>
</comment>
<evidence type="ECO:0000256" key="15">
    <source>
        <dbReference type="ARBA" id="ARBA00022840"/>
    </source>
</evidence>
<dbReference type="PROSITE" id="PS50003">
    <property type="entry name" value="PH_DOMAIN"/>
    <property type="match status" value="1"/>
</dbReference>
<evidence type="ECO:0000256" key="12">
    <source>
        <dbReference type="ARBA" id="ARBA00022771"/>
    </source>
</evidence>
<keyword evidence="9" id="KW-0479">Metal-binding</keyword>
<evidence type="ECO:0000256" key="19">
    <source>
        <dbReference type="ARBA" id="ARBA00023411"/>
    </source>
</evidence>
<dbReference type="SUPFAM" id="SSF57889">
    <property type="entry name" value="Cysteine-rich domain"/>
    <property type="match status" value="2"/>
</dbReference>
<evidence type="ECO:0000256" key="18">
    <source>
        <dbReference type="ARBA" id="ARBA00023371"/>
    </source>
</evidence>
<keyword evidence="17" id="KW-0472">Membrane</keyword>
<evidence type="ECO:0000256" key="2">
    <source>
        <dbReference type="ARBA" id="ARBA00004496"/>
    </source>
</evidence>
<dbReference type="PROSITE" id="PS50146">
    <property type="entry name" value="DAGK"/>
    <property type="match status" value="1"/>
</dbReference>
<evidence type="ECO:0000256" key="6">
    <source>
        <dbReference type="ARBA" id="ARBA00022490"/>
    </source>
</evidence>
<dbReference type="FunFam" id="1.10.150.50:FF:000021">
    <property type="entry name" value="Diacylglycerol kinase"/>
    <property type="match status" value="1"/>
</dbReference>
<dbReference type="CDD" id="cd13274">
    <property type="entry name" value="PH_DGK_type2"/>
    <property type="match status" value="1"/>
</dbReference>
<dbReference type="InterPro" id="IPR001660">
    <property type="entry name" value="SAM"/>
</dbReference>
<dbReference type="SUPFAM" id="SSF47769">
    <property type="entry name" value="SAM/Pointed domain"/>
    <property type="match status" value="1"/>
</dbReference>
<keyword evidence="13 21" id="KW-0418">Kinase</keyword>
<dbReference type="Pfam" id="PF07647">
    <property type="entry name" value="SAM_2"/>
    <property type="match status" value="1"/>
</dbReference>
<dbReference type="InterPro" id="IPR047478">
    <property type="entry name" value="C1_DGKdelta_rpt1"/>
</dbReference>
<dbReference type="FunFam" id="2.60.200.40:FF:000001">
    <property type="entry name" value="Diacylglycerol kinase"/>
    <property type="match status" value="1"/>
</dbReference>
<keyword evidence="5" id="KW-1003">Cell membrane</keyword>
<feature type="compositionally biased region" description="Low complexity" evidence="22">
    <location>
        <begin position="1"/>
        <end position="15"/>
    </location>
</feature>
<keyword evidence="11 21" id="KW-0547">Nucleotide-binding</keyword>
<keyword evidence="6" id="KW-0963">Cytoplasm</keyword>
<dbReference type="SMART" id="SM00454">
    <property type="entry name" value="SAM"/>
    <property type="match status" value="1"/>
</dbReference>
<comment type="pathway">
    <text evidence="20">Glycerolipid metabolism.</text>
</comment>
<evidence type="ECO:0000256" key="22">
    <source>
        <dbReference type="SAM" id="MobiDB-lite"/>
    </source>
</evidence>
<reference evidence="27 28" key="1">
    <citation type="journal article" date="2019" name="Sci. Data">
        <title>Hybrid genome assembly and annotation of Danionella translucida.</title>
        <authorList>
            <person name="Kadobianskyi M."/>
            <person name="Schulze L."/>
            <person name="Schuelke M."/>
            <person name="Judkewitz B."/>
        </authorList>
    </citation>
    <scope>NUCLEOTIDE SEQUENCE [LARGE SCALE GENOMIC DNA]</scope>
    <source>
        <strain evidence="27 28">Bolton</strain>
    </source>
</reference>
<organism evidence="27 28">
    <name type="scientific">Danionella cerebrum</name>
    <dbReference type="NCBI Taxonomy" id="2873325"/>
    <lineage>
        <taxon>Eukaryota</taxon>
        <taxon>Metazoa</taxon>
        <taxon>Chordata</taxon>
        <taxon>Craniata</taxon>
        <taxon>Vertebrata</taxon>
        <taxon>Euteleostomi</taxon>
        <taxon>Actinopterygii</taxon>
        <taxon>Neopterygii</taxon>
        <taxon>Teleostei</taxon>
        <taxon>Ostariophysi</taxon>
        <taxon>Cypriniformes</taxon>
        <taxon>Danionidae</taxon>
        <taxon>Danioninae</taxon>
        <taxon>Danionella</taxon>
    </lineage>
</organism>
<feature type="domain" description="SAM" evidence="25">
    <location>
        <begin position="1090"/>
        <end position="1153"/>
    </location>
</feature>
<dbReference type="PROSITE" id="PS00479">
    <property type="entry name" value="ZF_DAG_PE_1"/>
    <property type="match status" value="1"/>
</dbReference>
<dbReference type="GO" id="GO:0004143">
    <property type="term" value="F:ATP-dependent diacylglycerol kinase activity"/>
    <property type="evidence" value="ECO:0007669"/>
    <property type="project" value="UniProtKB-EC"/>
</dbReference>
<dbReference type="Pfam" id="PF00130">
    <property type="entry name" value="C1_1"/>
    <property type="match status" value="2"/>
</dbReference>
<evidence type="ECO:0000256" key="3">
    <source>
        <dbReference type="ARBA" id="ARBA00005175"/>
    </source>
</evidence>
<dbReference type="Proteomes" id="UP000316079">
    <property type="component" value="Unassembled WGS sequence"/>
</dbReference>
<dbReference type="FunFam" id="3.30.60.20:FF:000002">
    <property type="entry name" value="Diacylglycerol kinase"/>
    <property type="match status" value="1"/>
</dbReference>
<protein>
    <recommendedName>
        <fullName evidence="21">Diacylglycerol kinase</fullName>
        <shortName evidence="21">DAG kinase</shortName>
        <ecNumber evidence="21">2.7.1.107</ecNumber>
    </recommendedName>
</protein>
<dbReference type="GO" id="GO:0046486">
    <property type="term" value="P:glycerolipid metabolic process"/>
    <property type="evidence" value="ECO:0007669"/>
    <property type="project" value="UniProtKB-UniPathway"/>
</dbReference>
<dbReference type="SUPFAM" id="SSF111331">
    <property type="entry name" value="NAD kinase/diacylglycerol kinase-like"/>
    <property type="match status" value="1"/>
</dbReference>
<dbReference type="Pfam" id="PF00169">
    <property type="entry name" value="PH"/>
    <property type="match status" value="1"/>
</dbReference>
<gene>
    <name evidence="27" type="ORF">DNTS_027955</name>
</gene>
<keyword evidence="7" id="KW-0597">Phosphoprotein</keyword>
<dbReference type="SMART" id="SM00233">
    <property type="entry name" value="PH"/>
    <property type="match status" value="1"/>
</dbReference>
<feature type="domain" description="Phorbol-ester/DAG-type" evidence="24">
    <location>
        <begin position="227"/>
        <end position="278"/>
    </location>
</feature>
<keyword evidence="8 21" id="KW-0808">Transferase</keyword>
<proteinExistence type="inferred from homology"/>
<keyword evidence="14" id="KW-0862">Zinc</keyword>
<keyword evidence="10" id="KW-0677">Repeat</keyword>
<dbReference type="PANTHER" id="PTHR11255:SF30">
    <property type="entry name" value="DIACYLGLYCEROL KINASE DELTA"/>
    <property type="match status" value="1"/>
</dbReference>
<keyword evidence="15 21" id="KW-0067">ATP-binding</keyword>
<evidence type="ECO:0000256" key="5">
    <source>
        <dbReference type="ARBA" id="ARBA00022475"/>
    </source>
</evidence>
<evidence type="ECO:0000256" key="21">
    <source>
        <dbReference type="RuleBase" id="RU361128"/>
    </source>
</evidence>
<evidence type="ECO:0000256" key="4">
    <source>
        <dbReference type="ARBA" id="ARBA00009280"/>
    </source>
</evidence>
<dbReference type="InterPro" id="IPR002219">
    <property type="entry name" value="PKC_DAG/PE"/>
</dbReference>
<comment type="subcellular location">
    <subcellularLocation>
        <location evidence="1">Cell membrane</location>
    </subcellularLocation>
    <subcellularLocation>
        <location evidence="2">Cytoplasm</location>
    </subcellularLocation>
</comment>
<evidence type="ECO:0000259" key="24">
    <source>
        <dbReference type="PROSITE" id="PS50081"/>
    </source>
</evidence>
<dbReference type="PANTHER" id="PTHR11255">
    <property type="entry name" value="DIACYLGLYCEROL KINASE"/>
    <property type="match status" value="1"/>
</dbReference>
<evidence type="ECO:0000256" key="16">
    <source>
        <dbReference type="ARBA" id="ARBA00023098"/>
    </source>
</evidence>
<dbReference type="PROSITE" id="PS50105">
    <property type="entry name" value="SAM_DOMAIN"/>
    <property type="match status" value="1"/>
</dbReference>
<dbReference type="CDD" id="cd20894">
    <property type="entry name" value="C1_DGKeta_rpt2"/>
    <property type="match status" value="1"/>
</dbReference>
<dbReference type="PROSITE" id="PS50081">
    <property type="entry name" value="ZF_DAG_PE_2"/>
    <property type="match status" value="2"/>
</dbReference>
<evidence type="ECO:0000259" key="23">
    <source>
        <dbReference type="PROSITE" id="PS50003"/>
    </source>
</evidence>
<dbReference type="GO" id="GO:0008270">
    <property type="term" value="F:zinc ion binding"/>
    <property type="evidence" value="ECO:0007669"/>
    <property type="project" value="UniProtKB-KW"/>
</dbReference>
<feature type="domain" description="Phorbol-ester/DAG-type" evidence="24">
    <location>
        <begin position="155"/>
        <end position="205"/>
    </location>
</feature>
<dbReference type="Pfam" id="PF00609">
    <property type="entry name" value="DAGK_acc"/>
    <property type="match status" value="1"/>
</dbReference>
<dbReference type="FunFam" id="2.30.29.30:FF:000060">
    <property type="entry name" value="Diacylglycerol kinase"/>
    <property type="match status" value="1"/>
</dbReference>
<evidence type="ECO:0000256" key="7">
    <source>
        <dbReference type="ARBA" id="ARBA00022553"/>
    </source>
</evidence>
<dbReference type="InterPro" id="IPR000756">
    <property type="entry name" value="Diacylglycerol_kin_accessory"/>
</dbReference>
<dbReference type="GO" id="GO:0005737">
    <property type="term" value="C:cytoplasm"/>
    <property type="evidence" value="ECO:0007669"/>
    <property type="project" value="UniProtKB-SubCell"/>
</dbReference>
<dbReference type="SUPFAM" id="SSF50729">
    <property type="entry name" value="PH domain-like"/>
    <property type="match status" value="1"/>
</dbReference>
<dbReference type="Gene3D" id="3.40.50.10330">
    <property type="entry name" value="Probable inorganic polyphosphate/atp-NAD kinase, domain 1"/>
    <property type="match status" value="1"/>
</dbReference>
<dbReference type="GO" id="GO:0005886">
    <property type="term" value="C:plasma membrane"/>
    <property type="evidence" value="ECO:0007669"/>
    <property type="project" value="UniProtKB-SubCell"/>
</dbReference>
<evidence type="ECO:0000256" key="10">
    <source>
        <dbReference type="ARBA" id="ARBA00022737"/>
    </source>
</evidence>
<dbReference type="InterPro" id="IPR017438">
    <property type="entry name" value="ATP-NAD_kinase_N"/>
</dbReference>
<feature type="compositionally biased region" description="Acidic residues" evidence="22">
    <location>
        <begin position="640"/>
        <end position="649"/>
    </location>
</feature>
<dbReference type="InterPro" id="IPR001849">
    <property type="entry name" value="PH_domain"/>
</dbReference>
<keyword evidence="28" id="KW-1185">Reference proteome</keyword>
<dbReference type="FunFam" id="3.30.60.20:FF:000029">
    <property type="entry name" value="Diacylglycerol kinase"/>
    <property type="match status" value="1"/>
</dbReference>
<feature type="region of interest" description="Disordered" evidence="22">
    <location>
        <begin position="623"/>
        <end position="665"/>
    </location>
</feature>
<evidence type="ECO:0000259" key="26">
    <source>
        <dbReference type="PROSITE" id="PS50146"/>
    </source>
</evidence>
<dbReference type="InterPro" id="IPR001206">
    <property type="entry name" value="Diacylglycerol_kinase_cat_dom"/>
</dbReference>
<evidence type="ECO:0000313" key="27">
    <source>
        <dbReference type="EMBL" id="TRY83655.1"/>
    </source>
</evidence>
<dbReference type="AlphaFoldDB" id="A0A553Q141"/>
<dbReference type="InterPro" id="IPR047480">
    <property type="entry name" value="C1_DGKeta_rpt2"/>
</dbReference>
<name>A0A553Q141_9TELE</name>
<feature type="domain" description="DAGKc" evidence="26">
    <location>
        <begin position="309"/>
        <end position="444"/>
    </location>
</feature>
<keyword evidence="16" id="KW-0443">Lipid metabolism</keyword>
<dbReference type="EMBL" id="SRMA01026462">
    <property type="protein sequence ID" value="TRY83655.1"/>
    <property type="molecule type" value="Genomic_DNA"/>
</dbReference>
<dbReference type="InterPro" id="IPR016064">
    <property type="entry name" value="NAD/diacylglycerol_kinase_sf"/>
</dbReference>
<dbReference type="CDD" id="cd20847">
    <property type="entry name" value="C1_DGKdelta_rpt1"/>
    <property type="match status" value="1"/>
</dbReference>
<dbReference type="Pfam" id="PF22944">
    <property type="entry name" value="DGKD_4H"/>
    <property type="match status" value="1"/>
</dbReference>
<dbReference type="Gene3D" id="2.30.29.30">
    <property type="entry name" value="Pleckstrin-homology domain (PH domain)/Phosphotyrosine-binding domain (PTB)"/>
    <property type="match status" value="1"/>
</dbReference>
<evidence type="ECO:0000256" key="8">
    <source>
        <dbReference type="ARBA" id="ARBA00022679"/>
    </source>
</evidence>
<evidence type="ECO:0000313" key="28">
    <source>
        <dbReference type="Proteomes" id="UP000316079"/>
    </source>
</evidence>
<dbReference type="InterPro" id="IPR054474">
    <property type="entry name" value="DGKD_4H"/>
</dbReference>
<dbReference type="Gene3D" id="1.10.150.50">
    <property type="entry name" value="Transcription Factor, Ets-1"/>
    <property type="match status" value="1"/>
</dbReference>
<feature type="region of interest" description="Disordered" evidence="22">
    <location>
        <begin position="1"/>
        <end position="35"/>
    </location>
</feature>
<dbReference type="InterPro" id="IPR013761">
    <property type="entry name" value="SAM/pointed_sf"/>
</dbReference>
<comment type="pathway">
    <text evidence="3">Lipid metabolism; glycerolipid metabolism.</text>
</comment>
<sequence>MAALGASAVAATVEAESSDSEPEQEHGSPQKLIRKVSTSGQIRSKTILKEGQLMKQTNFQRWKRRYFKLRGRTLYYAKTAKSIIFDEVDLTDASVAESSTKNVNNSFTVITPCRRLILCAENRKEMEEWIAALKSVQNREHFESTQFSMDHFSGMHNWYACSHARPTYCNVCREALSGVTSHGLSCEVCKFKAHKRCAVRATNNCKWTTLASIGKDILEDEDGISMPHQWLEGNLPVSAKCTVCDKTCGSVLRLQDWRCLWCKAMVHAGCKEQLSPKCPLGQCKVSVIPPTALNSIDSDGFWKASCPPSCTSPLLVFVNSKSGDNQGVKFLRRFKQLLNPAQVFDLMNGGPHLGLRLFQKFDTFRILVCGGDGSVGWVLSEIDVLTLHKQCQLGVLPLGTGNDLARVLGWGSACDDDTQLPQILEKLERASTKMLDRWSIMVYETKLPRQHSSSTVTEDCSEDSEVQHILTYEDSVAAHLSKILTSDQHSVVISSAKVLCETVKDFVAKVGRAYEKNTENSEESEAMAKKCGVLKEKLDSLLKTLNEESQATSVMPAPPPTIAEEQIDGEGVLLAPPVAPPTVMPPCSPRPPAAIFKPREQLMLRANSLKKAIRQIIEHTEKAVDEQNAQTEEALASLPTEEEEDDEDPERLYSNRLRSSRRASKTPCEKLISKGSFSIGSSASLPAQTGSRENMPMLNTKILYPSLRASVSGSFSGSVISRLLVNADPFSCDPENMDLYTEKCVMNNYFGIGLDAKISLDFNNKRDEHPEKCRSRTKNMMWYGVLGTKELLHRTYKNLEQRVLLECDGRPIPLPSLQGIAVLNIPSYAGGTNFWGGTKEDDTFTAPSFDDKILEVVAVFGSMQMAVSRVINLQHHRIAQVDGEAWIQPPGFIRILHKNRTQTLTRDRAFESTLKSWEDKQRGEIPRLLSQHASLPETVSEEETTQISLFGQAAGALIHSIREVAHSHQTIEQELAHAVNASSKAMDLVYANSKSSGGLTCNVVMEMQLDPPQLDQLTAALSSVDQHLRRLTEISWLSSFIDPADDEAQLSDFSKRSRSAKFRLVPKFKKDKNNRNRETCAALNMPVNSWGVDEVAMWLEILCLSEYKEIFIGHDIRGPELLQLERRDLKDLGVSKVGHMKRILQGIRDLNRASTSSEA</sequence>
<comment type="similarity">
    <text evidence="4 21">Belongs to the eukaryotic diacylglycerol kinase family.</text>
</comment>
<evidence type="ECO:0000259" key="25">
    <source>
        <dbReference type="PROSITE" id="PS50105"/>
    </source>
</evidence>
<keyword evidence="12" id="KW-0863">Zinc-finger</keyword>
<evidence type="ECO:0000256" key="20">
    <source>
        <dbReference type="ARBA" id="ARBA00060536"/>
    </source>
</evidence>
<dbReference type="SMART" id="SM00109">
    <property type="entry name" value="C1"/>
    <property type="match status" value="2"/>
</dbReference>